<reference evidence="3" key="1">
    <citation type="submission" date="2017-09" db="EMBL/GenBank/DDBJ databases">
        <title>Depth-based differentiation of microbial function through sediment-hosted aquifers and enrichment of novel symbionts in the deep terrestrial subsurface.</title>
        <authorList>
            <person name="Probst A.J."/>
            <person name="Ladd B."/>
            <person name="Jarett J.K."/>
            <person name="Geller-Mcgrath D.E."/>
            <person name="Sieber C.M.K."/>
            <person name="Emerson J.B."/>
            <person name="Anantharaman K."/>
            <person name="Thomas B.C."/>
            <person name="Malmstrom R."/>
            <person name="Stieglmeier M."/>
            <person name="Klingl A."/>
            <person name="Woyke T."/>
            <person name="Ryan C.M."/>
            <person name="Banfield J.F."/>
        </authorList>
    </citation>
    <scope>NUCLEOTIDE SEQUENCE [LARGE SCALE GENOMIC DNA]</scope>
</reference>
<keyword evidence="1" id="KW-0812">Transmembrane</keyword>
<organism evidence="2 3">
    <name type="scientific">Candidatus Portnoybacteria bacterium CG10_big_fil_rev_8_21_14_0_10_36_7</name>
    <dbReference type="NCBI Taxonomy" id="1974812"/>
    <lineage>
        <taxon>Bacteria</taxon>
        <taxon>Candidatus Portnoyibacteriota</taxon>
    </lineage>
</organism>
<gene>
    <name evidence="2" type="ORF">COU81_00270</name>
</gene>
<keyword evidence="1" id="KW-0472">Membrane</keyword>
<evidence type="ECO:0000313" key="3">
    <source>
        <dbReference type="Proteomes" id="UP000231450"/>
    </source>
</evidence>
<evidence type="ECO:0000256" key="1">
    <source>
        <dbReference type="SAM" id="Phobius"/>
    </source>
</evidence>
<dbReference type="AlphaFoldDB" id="A0A2M8KF30"/>
<keyword evidence="1" id="KW-1133">Transmembrane helix</keyword>
<dbReference type="EMBL" id="PFDW01000006">
    <property type="protein sequence ID" value="PJE58528.1"/>
    <property type="molecule type" value="Genomic_DNA"/>
</dbReference>
<dbReference type="Proteomes" id="UP000231450">
    <property type="component" value="Unassembled WGS sequence"/>
</dbReference>
<feature type="transmembrane region" description="Helical" evidence="1">
    <location>
        <begin position="6"/>
        <end position="26"/>
    </location>
</feature>
<proteinExistence type="predicted"/>
<comment type="caution">
    <text evidence="2">The sequence shown here is derived from an EMBL/GenBank/DDBJ whole genome shotgun (WGS) entry which is preliminary data.</text>
</comment>
<evidence type="ECO:0000313" key="2">
    <source>
        <dbReference type="EMBL" id="PJE58528.1"/>
    </source>
</evidence>
<sequence length="84" mass="9416">MSKEFIITVIIVIVIGITAITSIWLINKTTPCEIKNIDDQTESIDGAYTNDGDTINNINSQLEIIDTANIDQELKEIDTNIEKY</sequence>
<name>A0A2M8KF30_9BACT</name>
<accession>A0A2M8KF30</accession>
<protein>
    <submittedName>
        <fullName evidence="2">Uncharacterized protein</fullName>
    </submittedName>
</protein>